<proteinExistence type="inferred from homology"/>
<dbReference type="GO" id="GO:0005765">
    <property type="term" value="C:lysosomal membrane"/>
    <property type="evidence" value="ECO:0007669"/>
    <property type="project" value="TreeGrafter"/>
</dbReference>
<evidence type="ECO:0000256" key="6">
    <source>
        <dbReference type="RuleBase" id="RU364010"/>
    </source>
</evidence>
<evidence type="ECO:0000313" key="8">
    <source>
        <dbReference type="Proteomes" id="UP000693946"/>
    </source>
</evidence>
<dbReference type="EMBL" id="JAGKHQ010000008">
    <property type="protein sequence ID" value="KAG7509755.1"/>
    <property type="molecule type" value="Genomic_DNA"/>
</dbReference>
<keyword evidence="3 6" id="KW-0375">Hydrogen ion transport</keyword>
<evidence type="ECO:0000313" key="7">
    <source>
        <dbReference type="EMBL" id="KAG7509755.1"/>
    </source>
</evidence>
<accession>A0AAV6RWM0</accession>
<organism evidence="7 8">
    <name type="scientific">Solea senegalensis</name>
    <name type="common">Senegalese sole</name>
    <dbReference type="NCBI Taxonomy" id="28829"/>
    <lineage>
        <taxon>Eukaryota</taxon>
        <taxon>Metazoa</taxon>
        <taxon>Chordata</taxon>
        <taxon>Craniata</taxon>
        <taxon>Vertebrata</taxon>
        <taxon>Euteleostomi</taxon>
        <taxon>Actinopterygii</taxon>
        <taxon>Neopterygii</taxon>
        <taxon>Teleostei</taxon>
        <taxon>Neoteleostei</taxon>
        <taxon>Acanthomorphata</taxon>
        <taxon>Carangaria</taxon>
        <taxon>Pleuronectiformes</taxon>
        <taxon>Pleuronectoidei</taxon>
        <taxon>Soleidae</taxon>
        <taxon>Solea</taxon>
    </lineage>
</organism>
<dbReference type="Pfam" id="PF03223">
    <property type="entry name" value="V-ATPase_C"/>
    <property type="match status" value="1"/>
</dbReference>
<dbReference type="AlphaFoldDB" id="A0AAV6RWM0"/>
<comment type="function">
    <text evidence="5 6">Subunit of the V1 complex of vacuolar(H+)-ATPase (V-ATPase), a multisubunit enzyme composed of a peripheral complex (V1) that hydrolyzes ATP and a membrane integral complex (V0) that translocates protons. V-ATPase is responsible for acidifying and maintaining the pH of intracellular compartments and in some cell types, is targeted to the plasma membrane, where it is responsible for acidifying the extracellular environment. Subunit C is necessary for the assembly of the catalytic sector of the enzyme and is likely to have a specific function in its catalytic activity.</text>
</comment>
<gene>
    <name evidence="7" type="ORF">JOB18_003706</name>
</gene>
<evidence type="ECO:0000256" key="2">
    <source>
        <dbReference type="ARBA" id="ARBA00022448"/>
    </source>
</evidence>
<keyword evidence="8" id="KW-1185">Reference proteome</keyword>
<protein>
    <recommendedName>
        <fullName evidence="6">V-type proton ATPase subunit C</fullName>
    </recommendedName>
</protein>
<dbReference type="CDD" id="cd14785">
    <property type="entry name" value="V-ATPase_C"/>
    <property type="match status" value="1"/>
</dbReference>
<comment type="similarity">
    <text evidence="1 6">Belongs to the V-ATPase C subunit family.</text>
</comment>
<comment type="subunit">
    <text evidence="6">V-ATPase is a heteromultimeric enzyme made up of two complexes: the ATP-hydrolytic V1 complex and the proton translocation V0 complex. The V1 complex consists of three catalytic AB heterodimers that form a heterohexamer, three peripheral stalks each consisting of EG heterodimers, one central rotor including subunits D and F, and the regulatory subunits C and H. The proton translocation complex V0 consists of the proton transport subunit a, a ring of proteolipid subunits c9c'', rotary subunit d, subunits e and f, and two accessory subunits.</text>
</comment>
<evidence type="ECO:0000256" key="1">
    <source>
        <dbReference type="ARBA" id="ARBA00006138"/>
    </source>
</evidence>
<reference evidence="7 8" key="1">
    <citation type="journal article" date="2021" name="Sci. Rep.">
        <title>Chromosome anchoring in Senegalese sole (Solea senegalensis) reveals sex-associated markers and genome rearrangements in flatfish.</title>
        <authorList>
            <person name="Guerrero-Cozar I."/>
            <person name="Gomez-Garrido J."/>
            <person name="Berbel C."/>
            <person name="Martinez-Blanch J.F."/>
            <person name="Alioto T."/>
            <person name="Claros M.G."/>
            <person name="Gagnaire P.A."/>
            <person name="Manchado M."/>
        </authorList>
    </citation>
    <scope>NUCLEOTIDE SEQUENCE [LARGE SCALE GENOMIC DNA]</scope>
    <source>
        <strain evidence="7">Sse05_10M</strain>
    </source>
</reference>
<dbReference type="Proteomes" id="UP000693946">
    <property type="component" value="Linkage Group LG16"/>
</dbReference>
<sequence>MTDLWLISVPLDKTSLSNVEQLKRSIAKIDRASCCKFHIPDLKVGVLDSLLTMSDDLSMLDKLTESVIKKTGQCMKEVMEHAADKVLENVFANGDHGINQRVVLSPLNAYLKSFRADLMSYVTKFQWDKAKYPTALPLSSLADIINKDVSLVETELKFQSTAYNNVKASLQSLEYELDGNLQTRSLNGIVRKEDLVFSEYLTTLLVVVSRGNYLKWERTYESLSDFVVPRSSRKLHEEGESGVFSVTLFKRAVCEFKAKAQQSKFTVREYSFDLEEAKQRERKQLSVHKKEQYGIFVRWLKVNYSETFRAWIHLKALRVFVESVLRYGLPVSYQALLLQTERKHSQKLKDDLASLFIHLDPTATATAGKTDPGGDIPAGLCQQEYFSYVRFDINTNVLEIRQSLSFESVMGP</sequence>
<name>A0AAV6RWM0_SOLSE</name>
<evidence type="ECO:0000256" key="4">
    <source>
        <dbReference type="ARBA" id="ARBA00023065"/>
    </source>
</evidence>
<evidence type="ECO:0000256" key="5">
    <source>
        <dbReference type="ARBA" id="ARBA00046006"/>
    </source>
</evidence>
<dbReference type="InterPro" id="IPR004907">
    <property type="entry name" value="ATPase_V1-cplx_csu"/>
</dbReference>
<dbReference type="GO" id="GO:0000221">
    <property type="term" value="C:vacuolar proton-transporting V-type ATPase, V1 domain"/>
    <property type="evidence" value="ECO:0007669"/>
    <property type="project" value="TreeGrafter"/>
</dbReference>
<keyword evidence="2 6" id="KW-0813">Transport</keyword>
<dbReference type="PANTHER" id="PTHR10137">
    <property type="entry name" value="V-TYPE PROTON ATPASE SUBUNIT C"/>
    <property type="match status" value="1"/>
</dbReference>
<dbReference type="FunFam" id="3.30.70.100:FF:000002">
    <property type="entry name" value="V-type proton ATPase subunit C"/>
    <property type="match status" value="1"/>
</dbReference>
<keyword evidence="4 6" id="KW-0406">Ion transport</keyword>
<dbReference type="PANTHER" id="PTHR10137:SF4">
    <property type="entry name" value="V-TYPE PROTON ATPASE SUBUNIT C 2"/>
    <property type="match status" value="1"/>
</dbReference>
<comment type="caution">
    <text evidence="7">The sequence shown here is derived from an EMBL/GenBank/DDBJ whole genome shotgun (WGS) entry which is preliminary data.</text>
</comment>
<evidence type="ECO:0000256" key="3">
    <source>
        <dbReference type="ARBA" id="ARBA00022781"/>
    </source>
</evidence>
<dbReference type="GO" id="GO:0046961">
    <property type="term" value="F:proton-transporting ATPase activity, rotational mechanism"/>
    <property type="evidence" value="ECO:0007669"/>
    <property type="project" value="InterPro"/>
</dbReference>